<sequence>MDNLSHSLTGLAVGELVHRSVAPEPEAASQQVRRRMLLVSCWAASNFPDLDLVFTSLLPRPLGYLLHHRGHTHTLLFALPQALLLAALIWLLWPAARRLLATSGNARRALLYAITLGFLLHLSMDFLNSYGIHPFYPVDQRWLYGDMVFILEPVFWIATGAPLALMVKRKFIGVPLLLLLTGVPLFAFQAGFLHWGSLILLALVGLVAGAAQAHAGTHGRSGLLTGLAACLLFVAVQGVGSARGARMLADELRGRDPASELVDAAMSAYPANPLCFNFVAVERNEAGGTYRLRSGVLGLAPAMLAPGQCPAGLSSGSSGRELAPGITLLLDHDGSLAALRRLARDNCYFRAWLRFARAPQLTGMLAADSRFSATPRSNFSAIDLAQFAGKACPQGVPQWDYPRADLLGRALRQD</sequence>
<dbReference type="InterPro" id="IPR053170">
    <property type="entry name" value="Transcription_regulator"/>
</dbReference>
<dbReference type="PANTHER" id="PTHR40031">
    <property type="entry name" value="HYPOTHETICAL MEMBRANE SPANNING PROTEIN"/>
    <property type="match status" value="1"/>
</dbReference>
<organism evidence="2 3">
    <name type="scientific">Massilia psychrophila</name>
    <dbReference type="NCBI Taxonomy" id="1603353"/>
    <lineage>
        <taxon>Bacteria</taxon>
        <taxon>Pseudomonadati</taxon>
        <taxon>Pseudomonadota</taxon>
        <taxon>Betaproteobacteria</taxon>
        <taxon>Burkholderiales</taxon>
        <taxon>Oxalobacteraceae</taxon>
        <taxon>Telluria group</taxon>
        <taxon>Massilia</taxon>
    </lineage>
</organism>
<protein>
    <recommendedName>
        <fullName evidence="4">Metal-dependent hydrolase</fullName>
    </recommendedName>
</protein>
<evidence type="ECO:0000313" key="3">
    <source>
        <dbReference type="Proteomes" id="UP000228593"/>
    </source>
</evidence>
<feature type="transmembrane region" description="Helical" evidence="1">
    <location>
        <begin position="78"/>
        <end position="97"/>
    </location>
</feature>
<keyword evidence="1" id="KW-1133">Transmembrane helix</keyword>
<dbReference type="Pfam" id="PF04307">
    <property type="entry name" value="YdjM"/>
    <property type="match status" value="1"/>
</dbReference>
<feature type="transmembrane region" description="Helical" evidence="1">
    <location>
        <begin position="174"/>
        <end position="192"/>
    </location>
</feature>
<feature type="transmembrane region" description="Helical" evidence="1">
    <location>
        <begin position="222"/>
        <end position="240"/>
    </location>
</feature>
<evidence type="ECO:0000256" key="1">
    <source>
        <dbReference type="SAM" id="Phobius"/>
    </source>
</evidence>
<reference evidence="2 3" key="1">
    <citation type="submission" date="2017-10" db="EMBL/GenBank/DDBJ databases">
        <title>Massilia psychrophilum sp. nov., a novel purple-pigmented bacterium isolated from Tianshan glacier, Xinjiang Municipality, China.</title>
        <authorList>
            <person name="Wang H."/>
        </authorList>
    </citation>
    <scope>NUCLEOTIDE SEQUENCE [LARGE SCALE GENOMIC DNA]</scope>
    <source>
        <strain evidence="2 3">JCM 30813</strain>
    </source>
</reference>
<accession>A0A2G8T364</accession>
<feature type="transmembrane region" description="Helical" evidence="1">
    <location>
        <begin position="198"/>
        <end position="215"/>
    </location>
</feature>
<dbReference type="EMBL" id="PDOB01000009">
    <property type="protein sequence ID" value="PIL40393.1"/>
    <property type="molecule type" value="Genomic_DNA"/>
</dbReference>
<proteinExistence type="predicted"/>
<comment type="caution">
    <text evidence="2">The sequence shown here is derived from an EMBL/GenBank/DDBJ whole genome shotgun (WGS) entry which is preliminary data.</text>
</comment>
<feature type="transmembrane region" description="Helical" evidence="1">
    <location>
        <begin position="109"/>
        <end position="127"/>
    </location>
</feature>
<dbReference type="Proteomes" id="UP000228593">
    <property type="component" value="Unassembled WGS sequence"/>
</dbReference>
<keyword evidence="1" id="KW-0472">Membrane</keyword>
<dbReference type="OrthoDB" id="9781927at2"/>
<name>A0A2G8T364_9BURK</name>
<evidence type="ECO:0000313" key="2">
    <source>
        <dbReference type="EMBL" id="PIL40393.1"/>
    </source>
</evidence>
<dbReference type="InterPro" id="IPR007404">
    <property type="entry name" value="YdjM-like"/>
</dbReference>
<dbReference type="RefSeq" id="WP_099915499.1">
    <property type="nucleotide sequence ID" value="NZ_BMHS01000013.1"/>
</dbReference>
<keyword evidence="1" id="KW-0812">Transmembrane</keyword>
<evidence type="ECO:0008006" key="4">
    <source>
        <dbReference type="Google" id="ProtNLM"/>
    </source>
</evidence>
<keyword evidence="3" id="KW-1185">Reference proteome</keyword>
<dbReference type="PANTHER" id="PTHR40031:SF1">
    <property type="entry name" value="MEMBRANE-BOUND METAL-DEPENDENT HYDROLASE"/>
    <property type="match status" value="1"/>
</dbReference>
<gene>
    <name evidence="2" type="ORF">CR103_07785</name>
</gene>
<dbReference type="AlphaFoldDB" id="A0A2G8T364"/>
<feature type="transmembrane region" description="Helical" evidence="1">
    <location>
        <begin position="147"/>
        <end position="167"/>
    </location>
</feature>